<dbReference type="InterPro" id="IPR007646">
    <property type="entry name" value="RNA_pol_Rpb2_4"/>
</dbReference>
<dbReference type="Pfam" id="PF14890">
    <property type="entry name" value="Intein_splicing"/>
    <property type="match status" value="1"/>
</dbReference>
<dbReference type="Gene3D" id="2.170.16.10">
    <property type="entry name" value="Hedgehog/Intein (Hint) domain"/>
    <property type="match status" value="1"/>
</dbReference>
<dbReference type="PROSITE" id="PS50818">
    <property type="entry name" value="INTEIN_C_TER"/>
    <property type="match status" value="1"/>
</dbReference>
<dbReference type="InterPro" id="IPR007120">
    <property type="entry name" value="DNA-dir_RNAP_su2_dom"/>
</dbReference>
<sequence length="1511" mass="169662">MSLSEDHIWNIIKSHSEQVGLVDHQIKSYNNFIVLGLSDILTSSDIKLSEDHSIRLSNVYIPKPTVTEDDRTVHALIPSAARNRDLTYESSIYVTVTETVDGVVKVHNRVEICTIPIMLGSQNCHLHNTTKQERVAMKECEYDNGGYFIVNGNERVIVPQLRSSYNIPLVFEQQTDKFEFICEMRSISESTGHSVVIKTMIGHDNRSIMIDIPHTKEPIPVGILFKALGFHTHDEIYNLISLDCKDVNMYTRFIIRDSFCSDIDCAFEYFIDEGGNADEWTDMSSLDRDVWERKSIQMKALDYIGSRSINYINTCDIRDYATQITKMELFPHLGINITNHERAIFTGYMINRLLSTKLKMRTFDDRDNYMNKRVESPGILCRELFIQLFKKYKDSIINTSIKKRNARFDIIPVMTKNNTITSGIRHCFATGNWGVPKTSYIRAGVSQILSRLSYGATLSHLRRVCIPIGKESKNTKIRQLNPSQIMYICPCETPEGQPVGIVMNFTLMSKISEYTSTCIIKNIVEHCGCFIRISEADISIDTTNVFINGSLIGFSHDYSEFMIELRKRRFDKQFSSDVSISYDADNDEVHVFTDAGRLLRPVLTLTDGMLNIKETDGCDWNDLVERGKIQYVDNSEVNGSVIAFCGDELSKYVCDYCEISPAMILGVMGSIIPWPDHSQSPRNCYQTSMGKQAMSMYALSYNNRSDTISHVLGYPQRPLVSTRASKLMGFDDMPSGINAIVAIACYSGYNQEDSLIMNKSAVDRGLFSATSYRTHTEQEKKHGVYCFEVIGCPPLDKRKMDVNYGLLGDDGIVRKRFPNGRNVYVQKGDVIVGKSFVDSSKGGVDSVTSDCSLTIKKGEEGFIDRIDITKTPDGYKMVKVVIRTDRKPEVGDKFASRAAQKGTCLIGNSLVTMANGTSKYIKDIKYGESVWGYKDSGLLTEMCSKTAYMGLKNTVCVKLLSGTELICTSDHRIMTTDGWKEAGRLDNSDAVLGNLNTPHDIACESENDWILNMSYVDNGTTHELNIQMNEDRLKALAFARVLGYIIGNIKRPGSNRMCLDIPFKHEADCNSFSRDVIMVCGEQPQTYEGDIQYICRIPTKLYRFVNSVSGVRLDYHLDKHTTIIPVFLDNAPVSIIREFIAGLAGSCGDVSCYGICEIHKWNIHKLLLKCGVGNIISYENTLMSRVERGVRILKSHEFMNRIGFRYDIENQCRLCATVSCPDSMTQTKWLEKIGAIEWFDHFPSDKIPCYSIPVQSVQNGNKEHVYDITIPGISSFIANGIVVHNCGMMYSQEDMPWTSDGIVPDIIINPHCIPSRMTINQLMESVLGKTCLLTGKFGDATPFSNESSVGIASKICKDLQMENMNGHGMEVLYNGFTGTNMGSYFIGPVYYQRLKHLVSEKLHARSTGPVTTLTRQPLEGRSRDGGLRVGEMERDAMIAHGTSSFLNERLCECSDPYQIPVCESCGGIPSSSTNCNICGNDTVSSTGIPYISKLVLQELNSMCIKTNIKVV</sequence>
<evidence type="ECO:0000256" key="4">
    <source>
        <dbReference type="ARBA" id="ARBA00022679"/>
    </source>
</evidence>
<dbReference type="Pfam" id="PF00562">
    <property type="entry name" value="RNA_pol_Rpb2_6"/>
    <property type="match status" value="2"/>
</dbReference>
<keyword evidence="3" id="KW-0240">DNA-directed RNA polymerase</keyword>
<dbReference type="EC" id="2.7.7.6" evidence="2"/>
<dbReference type="EMBL" id="MN740564">
    <property type="protein sequence ID" value="QHU33855.1"/>
    <property type="molecule type" value="Genomic_DNA"/>
</dbReference>
<feature type="domain" description="Hint" evidence="11">
    <location>
        <begin position="1246"/>
        <end position="1291"/>
    </location>
</feature>
<dbReference type="PANTHER" id="PTHR20856">
    <property type="entry name" value="DNA-DIRECTED RNA POLYMERASE I SUBUNIT 2"/>
    <property type="match status" value="1"/>
</dbReference>
<dbReference type="Gene3D" id="3.90.1110.10">
    <property type="entry name" value="RNA polymerase Rpb2, domain 2"/>
    <property type="match status" value="1"/>
</dbReference>
<keyword evidence="8" id="KW-0862">Zinc</keyword>
<dbReference type="InterPro" id="IPR007642">
    <property type="entry name" value="RNA_pol_Rpb2_2"/>
</dbReference>
<keyword evidence="6" id="KW-0479">Metal-binding</keyword>
<keyword evidence="10" id="KW-0804">Transcription</keyword>
<dbReference type="GO" id="GO:0006351">
    <property type="term" value="P:DNA-templated transcription"/>
    <property type="evidence" value="ECO:0007669"/>
    <property type="project" value="InterPro"/>
</dbReference>
<dbReference type="Gene3D" id="3.90.1800.10">
    <property type="entry name" value="RNA polymerase alpha subunit dimerisation domain"/>
    <property type="match status" value="1"/>
</dbReference>
<dbReference type="InterPro" id="IPR007645">
    <property type="entry name" value="RNA_pol_Rpb2_3"/>
</dbReference>
<dbReference type="Gene3D" id="2.40.270.10">
    <property type="entry name" value="DNA-directed RNA polymerase, subunit 2, domain 6"/>
    <property type="match status" value="2"/>
</dbReference>
<dbReference type="NCBIfam" id="TIGR01443">
    <property type="entry name" value="intein_Cterm"/>
    <property type="match status" value="1"/>
</dbReference>
<dbReference type="Gene3D" id="2.40.50.150">
    <property type="match status" value="1"/>
</dbReference>
<dbReference type="InterPro" id="IPR030934">
    <property type="entry name" value="Intein_C"/>
</dbReference>
<evidence type="ECO:0000256" key="10">
    <source>
        <dbReference type="ARBA" id="ARBA00023163"/>
    </source>
</evidence>
<dbReference type="InterPro" id="IPR014724">
    <property type="entry name" value="RNA_pol_RPB2_OB-fold"/>
</dbReference>
<dbReference type="GO" id="GO:0000428">
    <property type="term" value="C:DNA-directed RNA polymerase complex"/>
    <property type="evidence" value="ECO:0007669"/>
    <property type="project" value="UniProtKB-KW"/>
</dbReference>
<dbReference type="InterPro" id="IPR015712">
    <property type="entry name" value="DNA-dir_RNA_pol_su2"/>
</dbReference>
<dbReference type="InterPro" id="IPR006142">
    <property type="entry name" value="INTEIN"/>
</dbReference>
<dbReference type="CDD" id="cd00081">
    <property type="entry name" value="Hint"/>
    <property type="match status" value="1"/>
</dbReference>
<dbReference type="Gene3D" id="3.90.1100.10">
    <property type="match status" value="1"/>
</dbReference>
<dbReference type="Pfam" id="PF04566">
    <property type="entry name" value="RNA_pol_Rpb2_4"/>
    <property type="match status" value="1"/>
</dbReference>
<dbReference type="PRINTS" id="PR00379">
    <property type="entry name" value="INTEIN"/>
</dbReference>
<dbReference type="InterPro" id="IPR037033">
    <property type="entry name" value="DNA-dir_RNAP_su2_hyb_sf"/>
</dbReference>
<dbReference type="InterPro" id="IPR037034">
    <property type="entry name" value="RNA_pol_Rpb2_2_sf"/>
</dbReference>
<comment type="similarity">
    <text evidence="1">Belongs to the RNA polymerase beta chain family.</text>
</comment>
<keyword evidence="7" id="KW-0068">Autocatalytic cleavage</keyword>
<dbReference type="SUPFAM" id="SSF64484">
    <property type="entry name" value="beta and beta-prime subunits of DNA dependent RNA-polymerase"/>
    <property type="match status" value="2"/>
</dbReference>
<evidence type="ECO:0000313" key="13">
    <source>
        <dbReference type="EMBL" id="QHU33855.1"/>
    </source>
</evidence>
<evidence type="ECO:0000259" key="12">
    <source>
        <dbReference type="SMART" id="SM00306"/>
    </source>
</evidence>
<dbReference type="InterPro" id="IPR007644">
    <property type="entry name" value="RNA_pol_bsu_protrusion"/>
</dbReference>
<evidence type="ECO:0000256" key="5">
    <source>
        <dbReference type="ARBA" id="ARBA00022695"/>
    </source>
</evidence>
<keyword evidence="5" id="KW-0548">Nucleotidyltransferase</keyword>
<reference evidence="13" key="1">
    <citation type="journal article" date="2020" name="Nature">
        <title>Giant virus diversity and host interactions through global metagenomics.</title>
        <authorList>
            <person name="Schulz F."/>
            <person name="Roux S."/>
            <person name="Paez-Espino D."/>
            <person name="Jungbluth S."/>
            <person name="Walsh D.A."/>
            <person name="Denef V.J."/>
            <person name="McMahon K.D."/>
            <person name="Konstantinidis K.T."/>
            <person name="Eloe-Fadrosh E.A."/>
            <person name="Kyrpides N.C."/>
            <person name="Woyke T."/>
        </authorList>
    </citation>
    <scope>NUCLEOTIDE SEQUENCE</scope>
    <source>
        <strain evidence="13">GVMAG-S-1016704-142</strain>
    </source>
</reference>
<dbReference type="PROSITE" id="PS50817">
    <property type="entry name" value="INTEIN_N_TER"/>
    <property type="match status" value="1"/>
</dbReference>
<dbReference type="SUPFAM" id="SSF51294">
    <property type="entry name" value="Hedgehog/intein (Hint) domain"/>
    <property type="match status" value="1"/>
</dbReference>
<keyword evidence="9" id="KW-0651">Protein splicing</keyword>
<dbReference type="Pfam" id="PF04565">
    <property type="entry name" value="RNA_pol_Rpb2_3"/>
    <property type="match status" value="1"/>
</dbReference>
<dbReference type="InterPro" id="IPR036844">
    <property type="entry name" value="Hint_dom_sf"/>
</dbReference>
<dbReference type="GO" id="GO:0016539">
    <property type="term" value="P:intein-mediated protein splicing"/>
    <property type="evidence" value="ECO:0007669"/>
    <property type="project" value="InterPro"/>
</dbReference>
<evidence type="ECO:0000259" key="11">
    <source>
        <dbReference type="SMART" id="SM00305"/>
    </source>
</evidence>
<evidence type="ECO:0000256" key="2">
    <source>
        <dbReference type="ARBA" id="ARBA00012418"/>
    </source>
</evidence>
<dbReference type="InterPro" id="IPR003587">
    <property type="entry name" value="Hint_dom_N"/>
</dbReference>
<dbReference type="GO" id="GO:0046872">
    <property type="term" value="F:metal ion binding"/>
    <property type="evidence" value="ECO:0007669"/>
    <property type="project" value="UniProtKB-KW"/>
</dbReference>
<dbReference type="InterPro" id="IPR003586">
    <property type="entry name" value="Hint_dom_C"/>
</dbReference>
<dbReference type="GO" id="GO:0003899">
    <property type="term" value="F:DNA-directed RNA polymerase activity"/>
    <property type="evidence" value="ECO:0007669"/>
    <property type="project" value="UniProtKB-EC"/>
</dbReference>
<dbReference type="PROSITE" id="PS01166">
    <property type="entry name" value="RNA_POL_BETA"/>
    <property type="match status" value="1"/>
</dbReference>
<evidence type="ECO:0000256" key="9">
    <source>
        <dbReference type="ARBA" id="ARBA00023000"/>
    </source>
</evidence>
<evidence type="ECO:0000256" key="1">
    <source>
        <dbReference type="ARBA" id="ARBA00006835"/>
    </source>
</evidence>
<proteinExistence type="inferred from homology"/>
<protein>
    <recommendedName>
        <fullName evidence="2">DNA-directed RNA polymerase</fullName>
        <ecNumber evidence="2">2.7.7.6</ecNumber>
    </recommendedName>
</protein>
<dbReference type="GO" id="GO:0003677">
    <property type="term" value="F:DNA binding"/>
    <property type="evidence" value="ECO:0007669"/>
    <property type="project" value="InterPro"/>
</dbReference>
<evidence type="ECO:0000256" key="7">
    <source>
        <dbReference type="ARBA" id="ARBA00022813"/>
    </source>
</evidence>
<name>A0A6C0LV14_9ZZZZ</name>
<accession>A0A6C0LV14</accession>
<keyword evidence="4" id="KW-0808">Transferase</keyword>
<dbReference type="GO" id="GO:0032549">
    <property type="term" value="F:ribonucleoside binding"/>
    <property type="evidence" value="ECO:0007669"/>
    <property type="project" value="InterPro"/>
</dbReference>
<evidence type="ECO:0000256" key="8">
    <source>
        <dbReference type="ARBA" id="ARBA00022833"/>
    </source>
</evidence>
<dbReference type="Gene3D" id="3.90.1070.20">
    <property type="match status" value="1"/>
</dbReference>
<dbReference type="SMART" id="SM00305">
    <property type="entry name" value="HintC"/>
    <property type="match status" value="1"/>
</dbReference>
<dbReference type="InterPro" id="IPR007121">
    <property type="entry name" value="RNA_pol_bsu_CS"/>
</dbReference>
<dbReference type="SMART" id="SM00306">
    <property type="entry name" value="HintN"/>
    <property type="match status" value="1"/>
</dbReference>
<dbReference type="Pfam" id="PF04561">
    <property type="entry name" value="RNA_pol_Rpb2_2"/>
    <property type="match status" value="1"/>
</dbReference>
<evidence type="ECO:0000256" key="3">
    <source>
        <dbReference type="ARBA" id="ARBA00022478"/>
    </source>
</evidence>
<dbReference type="InterPro" id="IPR007641">
    <property type="entry name" value="RNA_pol_Rpb2_7"/>
</dbReference>
<organism evidence="13">
    <name type="scientific">viral metagenome</name>
    <dbReference type="NCBI Taxonomy" id="1070528"/>
    <lineage>
        <taxon>unclassified sequences</taxon>
        <taxon>metagenomes</taxon>
        <taxon>organismal metagenomes</taxon>
    </lineage>
</organism>
<feature type="domain" description="Hint" evidence="12">
    <location>
        <begin position="902"/>
        <end position="995"/>
    </location>
</feature>
<dbReference type="CDD" id="cd00653">
    <property type="entry name" value="RNA_pol_B_RPB2"/>
    <property type="match status" value="1"/>
</dbReference>
<dbReference type="Pfam" id="PF04563">
    <property type="entry name" value="RNA_pol_Rpb2_1"/>
    <property type="match status" value="1"/>
</dbReference>
<evidence type="ECO:0000256" key="6">
    <source>
        <dbReference type="ARBA" id="ARBA00022723"/>
    </source>
</evidence>
<dbReference type="FunFam" id="2.40.270.10:FF:000006">
    <property type="entry name" value="DNA-directed RNA polymerase subunit beta"/>
    <property type="match status" value="1"/>
</dbReference>
<dbReference type="Pfam" id="PF04560">
    <property type="entry name" value="RNA_pol_Rpb2_7"/>
    <property type="match status" value="1"/>
</dbReference>
<dbReference type="InterPro" id="IPR006141">
    <property type="entry name" value="Intein_N"/>
</dbReference>